<dbReference type="EMBL" id="JAMFLX010000023">
    <property type="protein sequence ID" value="MCL6271343.1"/>
    <property type="molecule type" value="Genomic_DNA"/>
</dbReference>
<dbReference type="Proteomes" id="UP001203338">
    <property type="component" value="Unassembled WGS sequence"/>
</dbReference>
<dbReference type="RefSeq" id="WP_249700904.1">
    <property type="nucleotide sequence ID" value="NZ_JAMFLX010000023.1"/>
</dbReference>
<evidence type="ECO:0000313" key="2">
    <source>
        <dbReference type="Proteomes" id="UP001203338"/>
    </source>
</evidence>
<reference evidence="1 2" key="1">
    <citation type="submission" date="2022-05" db="EMBL/GenBank/DDBJ databases">
        <authorList>
            <person name="Park J.-S."/>
        </authorList>
    </citation>
    <scope>NUCLEOTIDE SEQUENCE [LARGE SCALE GENOMIC DNA]</scope>
    <source>
        <strain evidence="1 2">2012CJ34-2</strain>
    </source>
</reference>
<proteinExistence type="predicted"/>
<accession>A0ABT0PJ36</accession>
<name>A0ABT0PJ36_9GAMM</name>
<gene>
    <name evidence="1" type="ORF">M3P05_15590</name>
</gene>
<protein>
    <submittedName>
        <fullName evidence="1">Uncharacterized protein</fullName>
    </submittedName>
</protein>
<comment type="caution">
    <text evidence="1">The sequence shown here is derived from an EMBL/GenBank/DDBJ whole genome shotgun (WGS) entry which is preliminary data.</text>
</comment>
<keyword evidence="2" id="KW-1185">Reference proteome</keyword>
<organism evidence="1 2">
    <name type="scientific">Parendozoicomonas callyspongiae</name>
    <dbReference type="NCBI Taxonomy" id="2942213"/>
    <lineage>
        <taxon>Bacteria</taxon>
        <taxon>Pseudomonadati</taxon>
        <taxon>Pseudomonadota</taxon>
        <taxon>Gammaproteobacteria</taxon>
        <taxon>Oceanospirillales</taxon>
        <taxon>Endozoicomonadaceae</taxon>
        <taxon>Parendozoicomonas</taxon>
    </lineage>
</organism>
<sequence length="86" mass="9928">MTEQERQRVLDGIEALYPADSPTVRTAFIGQILLHHALENTYYNWRDLPPAILARYLAICEDYERKTAEAGHNQNPFDSLPGYLKH</sequence>
<evidence type="ECO:0000313" key="1">
    <source>
        <dbReference type="EMBL" id="MCL6271343.1"/>
    </source>
</evidence>